<dbReference type="Proteomes" id="UP000257014">
    <property type="component" value="Unassembled WGS sequence"/>
</dbReference>
<keyword evidence="7" id="KW-0175">Coiled coil</keyword>
<evidence type="ECO:0000259" key="9">
    <source>
        <dbReference type="Pfam" id="PF13742"/>
    </source>
</evidence>
<comment type="subcellular location">
    <subcellularLocation>
        <location evidence="5 6">Cytoplasm</location>
    </subcellularLocation>
</comment>
<keyword evidence="3 5" id="KW-0378">Hydrolase</keyword>
<dbReference type="InterPro" id="IPR003753">
    <property type="entry name" value="Exonuc_VII_L"/>
</dbReference>
<gene>
    <name evidence="5" type="primary">xseA</name>
    <name evidence="10" type="ORF">C6P37_12125</name>
</gene>
<evidence type="ECO:0000256" key="6">
    <source>
        <dbReference type="RuleBase" id="RU004355"/>
    </source>
</evidence>
<dbReference type="Pfam" id="PF13742">
    <property type="entry name" value="tRNA_anti_2"/>
    <property type="match status" value="1"/>
</dbReference>
<dbReference type="RefSeq" id="WP_120668285.1">
    <property type="nucleotide sequence ID" value="NZ_JBAIZG010000018.1"/>
</dbReference>
<reference evidence="10 11" key="1">
    <citation type="submission" date="2018-03" db="EMBL/GenBank/DDBJ databases">
        <authorList>
            <person name="Keele B.F."/>
        </authorList>
    </citation>
    <scope>NUCLEOTIDE SEQUENCE [LARGE SCALE GENOMIC DNA]</scope>
    <source>
        <strain evidence="10">ZCTH4_d</strain>
    </source>
</reference>
<protein>
    <recommendedName>
        <fullName evidence="5">Exodeoxyribonuclease 7 large subunit</fullName>
        <ecNumber evidence="5">3.1.11.6</ecNumber>
    </recommendedName>
    <alternativeName>
        <fullName evidence="5">Exodeoxyribonuclease VII large subunit</fullName>
        <shortName evidence="5">Exonuclease VII large subunit</shortName>
    </alternativeName>
</protein>
<dbReference type="GO" id="GO:0003676">
    <property type="term" value="F:nucleic acid binding"/>
    <property type="evidence" value="ECO:0007669"/>
    <property type="project" value="InterPro"/>
</dbReference>
<keyword evidence="2 5" id="KW-0540">Nuclease</keyword>
<dbReference type="PANTHER" id="PTHR30008:SF0">
    <property type="entry name" value="EXODEOXYRIBONUCLEASE 7 LARGE SUBUNIT"/>
    <property type="match status" value="1"/>
</dbReference>
<dbReference type="InterPro" id="IPR025824">
    <property type="entry name" value="OB-fold_nuc-bd_dom"/>
</dbReference>
<evidence type="ECO:0000256" key="2">
    <source>
        <dbReference type="ARBA" id="ARBA00022722"/>
    </source>
</evidence>
<evidence type="ECO:0000259" key="8">
    <source>
        <dbReference type="Pfam" id="PF02601"/>
    </source>
</evidence>
<accession>A0A3E0K275</accession>
<evidence type="ECO:0000256" key="3">
    <source>
        <dbReference type="ARBA" id="ARBA00022801"/>
    </source>
</evidence>
<name>A0A3E0K275_9BACI</name>
<dbReference type="AlphaFoldDB" id="A0A3E0K275"/>
<keyword evidence="4 5" id="KW-0269">Exonuclease</keyword>
<comment type="caution">
    <text evidence="10">The sequence shown here is derived from an EMBL/GenBank/DDBJ whole genome shotgun (WGS) entry which is preliminary data.</text>
</comment>
<evidence type="ECO:0000256" key="7">
    <source>
        <dbReference type="SAM" id="Coils"/>
    </source>
</evidence>
<dbReference type="PANTHER" id="PTHR30008">
    <property type="entry name" value="EXODEOXYRIBONUCLEASE 7 LARGE SUBUNIT"/>
    <property type="match status" value="1"/>
</dbReference>
<dbReference type="EC" id="3.1.11.6" evidence="5"/>
<feature type="domain" description="OB-fold nucleic acid binding" evidence="9">
    <location>
        <begin position="7"/>
        <end position="102"/>
    </location>
</feature>
<evidence type="ECO:0000313" key="10">
    <source>
        <dbReference type="EMBL" id="REJ27204.1"/>
    </source>
</evidence>
<evidence type="ECO:0000313" key="11">
    <source>
        <dbReference type="Proteomes" id="UP000257014"/>
    </source>
</evidence>
<dbReference type="HAMAP" id="MF_00378">
    <property type="entry name" value="Exonuc_7_L"/>
    <property type="match status" value="1"/>
</dbReference>
<proteinExistence type="inferred from homology"/>
<feature type="coiled-coil region" evidence="7">
    <location>
        <begin position="308"/>
        <end position="335"/>
    </location>
</feature>
<comment type="subunit">
    <text evidence="5">Heterooligomer composed of large and small subunits.</text>
</comment>
<dbReference type="GO" id="GO:0008855">
    <property type="term" value="F:exodeoxyribonuclease VII activity"/>
    <property type="evidence" value="ECO:0007669"/>
    <property type="project" value="UniProtKB-UniRule"/>
</dbReference>
<dbReference type="GO" id="GO:0005737">
    <property type="term" value="C:cytoplasm"/>
    <property type="evidence" value="ECO:0007669"/>
    <property type="project" value="UniProtKB-SubCell"/>
</dbReference>
<dbReference type="CDD" id="cd04489">
    <property type="entry name" value="ExoVII_LU_OBF"/>
    <property type="match status" value="1"/>
</dbReference>
<dbReference type="Pfam" id="PF02601">
    <property type="entry name" value="Exonuc_VII_L"/>
    <property type="match status" value="1"/>
</dbReference>
<keyword evidence="1 5" id="KW-0963">Cytoplasm</keyword>
<dbReference type="GO" id="GO:0006308">
    <property type="term" value="P:DNA catabolic process"/>
    <property type="evidence" value="ECO:0007669"/>
    <property type="project" value="UniProtKB-UniRule"/>
</dbReference>
<evidence type="ECO:0000256" key="5">
    <source>
        <dbReference type="HAMAP-Rule" id="MF_00378"/>
    </source>
</evidence>
<dbReference type="EMBL" id="QEWE01000022">
    <property type="protein sequence ID" value="REJ27204.1"/>
    <property type="molecule type" value="Genomic_DNA"/>
</dbReference>
<sequence length="451" mass="51581">MAEFRYLTVSALTKYIKRKFDYDPHLQNLYVKGEISNMKKHTSGHIYFTLKDAGARILAVMFSAYAQKAGFQPEDGMHVLVRGDVSVYEPSGNYQIYVKEIQPDGIGSLYLAYKQLEEKLAKEGLFRREHKKPIPRYPQTVGVVTSPTGAAVRDIITTIRRRYPIARIIVYPTLVQGKQAAPSIVRAIEMANARGEADVLIVGRGGGSIEELWAFNEEAVARAIFRSKIPVISAVGHETDVTIADHVADLRAPTPTGAAELAVPHIDELLEKIFQLKIRLTRSAKERTERARVRLSRLENSYAFRFPQKLYEQKMEQLDKTFDRLQKLLVKSLKEKGERREALCRRLWKFKPAAVLREKAEEVKVREKRLNRLAADIRKRKEREFLNLLNTLEAVSPLRTMERGYSIVYHEKGNLVKSVRDAKIGDQVYIYVKDGNLHCEVKEREESGNRG</sequence>
<dbReference type="NCBIfam" id="TIGR00237">
    <property type="entry name" value="xseA"/>
    <property type="match status" value="1"/>
</dbReference>
<comment type="function">
    <text evidence="5">Bidirectionally degrades single-stranded DNA into large acid-insoluble oligonucleotides, which are then degraded further into small acid-soluble oligonucleotides.</text>
</comment>
<comment type="catalytic activity">
    <reaction evidence="5 6">
        <text>Exonucleolytic cleavage in either 5'- to 3'- or 3'- to 5'-direction to yield nucleoside 5'-phosphates.</text>
        <dbReference type="EC" id="3.1.11.6"/>
    </reaction>
</comment>
<comment type="similarity">
    <text evidence="5 6">Belongs to the XseA family.</text>
</comment>
<feature type="domain" description="Exonuclease VII large subunit C-terminal" evidence="8">
    <location>
        <begin position="125"/>
        <end position="440"/>
    </location>
</feature>
<dbReference type="InterPro" id="IPR020579">
    <property type="entry name" value="Exonuc_VII_lsu_C"/>
</dbReference>
<evidence type="ECO:0000256" key="1">
    <source>
        <dbReference type="ARBA" id="ARBA00022490"/>
    </source>
</evidence>
<evidence type="ECO:0000256" key="4">
    <source>
        <dbReference type="ARBA" id="ARBA00022839"/>
    </source>
</evidence>
<organism evidence="10 11">
    <name type="scientific">Caldibacillus debilis</name>
    <dbReference type="NCBI Taxonomy" id="301148"/>
    <lineage>
        <taxon>Bacteria</taxon>
        <taxon>Bacillati</taxon>
        <taxon>Bacillota</taxon>
        <taxon>Bacilli</taxon>
        <taxon>Bacillales</taxon>
        <taxon>Bacillaceae</taxon>
        <taxon>Caldibacillus</taxon>
    </lineage>
</organism>
<dbReference type="GO" id="GO:0009318">
    <property type="term" value="C:exodeoxyribonuclease VII complex"/>
    <property type="evidence" value="ECO:0007669"/>
    <property type="project" value="UniProtKB-UniRule"/>
</dbReference>